<protein>
    <submittedName>
        <fullName evidence="2">Uncharacterized protein</fullName>
    </submittedName>
</protein>
<dbReference type="AlphaFoldDB" id="A0A7T7RFX4"/>
<dbReference type="Proteomes" id="UP000595636">
    <property type="component" value="Chromosome"/>
</dbReference>
<gene>
    <name evidence="2" type="ORF">JEQ17_40885</name>
</gene>
<proteinExistence type="predicted"/>
<feature type="region of interest" description="Disordered" evidence="1">
    <location>
        <begin position="219"/>
        <end position="239"/>
    </location>
</feature>
<reference evidence="2 3" key="1">
    <citation type="submission" date="2020-12" db="EMBL/GenBank/DDBJ databases">
        <title>A novel species.</title>
        <authorList>
            <person name="Li K."/>
        </authorList>
    </citation>
    <scope>NUCLEOTIDE SEQUENCE [LARGE SCALE GENOMIC DNA]</scope>
    <source>
        <strain evidence="2 3">ZYC-3</strain>
    </source>
</reference>
<accession>A0A7T7RFX4</accession>
<sequence>MTNDPTTDPLRIPITRSVTYAARGLPDLPFLHGPGVIKPYEITLTYRAAPDSQLGRVHAYVKGRLWADGREVFLADGYGQHYDDGLDGWPEWLAAEARLHDPDAASVPSAPTQTADADRRARYAQAIRDTDGWVLDDGQHMLDAVLAVADAEQATIRAAALREAADHLARQMALASPATRDVIAADVAELRRLAAVPAAVEEQPQCDVEFEGGGHCAKPAGHRPPGSQDPHIPAVEEQPGAQPHSAATVASDMCPRCKGGNSESWALCDTCAPDRLRCPRCREDLTDYDEDDFVYLTGDVRPYCSGECVVATHRAALKTQPAAVAQPGKEN</sequence>
<dbReference type="KEGG" id="slf:JEQ17_40885"/>
<keyword evidence="3" id="KW-1185">Reference proteome</keyword>
<evidence type="ECO:0000313" key="2">
    <source>
        <dbReference type="EMBL" id="QQM45134.1"/>
    </source>
</evidence>
<evidence type="ECO:0000313" key="3">
    <source>
        <dbReference type="Proteomes" id="UP000595636"/>
    </source>
</evidence>
<dbReference type="EMBL" id="CP066831">
    <property type="protein sequence ID" value="QQM45134.1"/>
    <property type="molecule type" value="Genomic_DNA"/>
</dbReference>
<organism evidence="2 3">
    <name type="scientific">Streptomyces liliifuscus</name>
    <dbReference type="NCBI Taxonomy" id="2797636"/>
    <lineage>
        <taxon>Bacteria</taxon>
        <taxon>Bacillati</taxon>
        <taxon>Actinomycetota</taxon>
        <taxon>Actinomycetes</taxon>
        <taxon>Kitasatosporales</taxon>
        <taxon>Streptomycetaceae</taxon>
        <taxon>Streptomyces</taxon>
    </lineage>
</organism>
<name>A0A7T7RFX4_9ACTN</name>
<evidence type="ECO:0000256" key="1">
    <source>
        <dbReference type="SAM" id="MobiDB-lite"/>
    </source>
</evidence>
<dbReference type="RefSeq" id="WP_200399943.1">
    <property type="nucleotide sequence ID" value="NZ_CP066831.1"/>
</dbReference>